<name>A0A128F2W6_9GAMM</name>
<dbReference type="InterPro" id="IPR001296">
    <property type="entry name" value="Glyco_trans_1"/>
</dbReference>
<gene>
    <name evidence="2" type="primary">gtf1_2</name>
    <name evidence="2" type="ORF">GCE9029_02422</name>
</gene>
<dbReference type="RefSeq" id="WP_062663494.1">
    <property type="nucleotide sequence ID" value="NZ_FIZX01000002.1"/>
</dbReference>
<keyword evidence="3" id="KW-1185">Reference proteome</keyword>
<reference evidence="3" key="1">
    <citation type="submission" date="2016-02" db="EMBL/GenBank/DDBJ databases">
        <authorList>
            <person name="Rodrigo-Torres Lidia"/>
            <person name="Arahal R.David."/>
        </authorList>
    </citation>
    <scope>NUCLEOTIDE SEQUENCE [LARGE SCALE GENOMIC DNA]</scope>
    <source>
        <strain evidence="3">CECT 9029</strain>
    </source>
</reference>
<dbReference type="PANTHER" id="PTHR45947">
    <property type="entry name" value="SULFOQUINOVOSYL TRANSFERASE SQD2"/>
    <property type="match status" value="1"/>
</dbReference>
<dbReference type="InterPro" id="IPR050194">
    <property type="entry name" value="Glycosyltransferase_grp1"/>
</dbReference>
<keyword evidence="2" id="KW-0808">Transferase</keyword>
<dbReference type="GO" id="GO:0016757">
    <property type="term" value="F:glycosyltransferase activity"/>
    <property type="evidence" value="ECO:0007669"/>
    <property type="project" value="InterPro"/>
</dbReference>
<dbReference type="STRING" id="1796497.GCE9029_02422"/>
<dbReference type="SUPFAM" id="SSF53756">
    <property type="entry name" value="UDP-Glycosyltransferase/glycogen phosphorylase"/>
    <property type="match status" value="1"/>
</dbReference>
<evidence type="ECO:0000313" key="2">
    <source>
        <dbReference type="EMBL" id="CZF81142.1"/>
    </source>
</evidence>
<protein>
    <submittedName>
        <fullName evidence="2">Glycosyltransferase Gtf1</fullName>
    </submittedName>
</protein>
<feature type="domain" description="Glycosyl transferase family 1" evidence="1">
    <location>
        <begin position="193"/>
        <end position="342"/>
    </location>
</feature>
<dbReference type="PANTHER" id="PTHR45947:SF3">
    <property type="entry name" value="SULFOQUINOVOSYL TRANSFERASE SQD2"/>
    <property type="match status" value="1"/>
</dbReference>
<evidence type="ECO:0000313" key="3">
    <source>
        <dbReference type="Proteomes" id="UP000071641"/>
    </source>
</evidence>
<dbReference type="Proteomes" id="UP000071641">
    <property type="component" value="Unassembled WGS sequence"/>
</dbReference>
<dbReference type="EMBL" id="FIZX01000002">
    <property type="protein sequence ID" value="CZF81142.1"/>
    <property type="molecule type" value="Genomic_DNA"/>
</dbReference>
<dbReference type="Gene3D" id="3.40.50.2000">
    <property type="entry name" value="Glycogen Phosphorylase B"/>
    <property type="match status" value="2"/>
</dbReference>
<accession>A0A128F2W6</accession>
<dbReference type="Pfam" id="PF00534">
    <property type="entry name" value="Glycos_transf_1"/>
    <property type="match status" value="1"/>
</dbReference>
<dbReference type="CDD" id="cd03801">
    <property type="entry name" value="GT4_PimA-like"/>
    <property type="match status" value="1"/>
</dbReference>
<dbReference type="OrthoDB" id="9802525at2"/>
<proteinExistence type="predicted"/>
<sequence>MNRLKHIVILDPIPFAGGSKVSTKHILSQLESQQVRISILTSDPDTWAKTKAYVKPLHMPKPLEKTEQGLSYFARHFLIALQLIWLRLFVGKMDTALAASGPGVDLGLYIARALLGYRIVQMVHGPVARSRTIGRCLLSANEVYYLDSTRDSLNNAISATGSGDDVSAYPQFQTFRNGLPKALWPSRCQYDYAVLFWAASLLKWKGLDTLTKALSHMKPSDRPETHICFIRPKQTNLAVSDAPQSISKVFWHEAPDSLDAIRASSNIFVSTSTKEPFGLSILEAMAAGMCVIIPSDGAYWDTQLSDGENCLKYMPDDAADLARTLAKAQQNMSMLKMLGDEAFQIARQYRAELCFSAVCEALTQQGARGDAALARDEVQG</sequence>
<organism evidence="2 3">
    <name type="scientific">Grimontia celer</name>
    <dbReference type="NCBI Taxonomy" id="1796497"/>
    <lineage>
        <taxon>Bacteria</taxon>
        <taxon>Pseudomonadati</taxon>
        <taxon>Pseudomonadota</taxon>
        <taxon>Gammaproteobacteria</taxon>
        <taxon>Vibrionales</taxon>
        <taxon>Vibrionaceae</taxon>
        <taxon>Grimontia</taxon>
    </lineage>
</organism>
<dbReference type="AlphaFoldDB" id="A0A128F2W6"/>
<evidence type="ECO:0000259" key="1">
    <source>
        <dbReference type="Pfam" id="PF00534"/>
    </source>
</evidence>